<sequence length="245" mass="24090">MKPQLLLFLHLLGVAISQELDATSPQTNSEDLGLGTTAPAVVEGPPNHAVVEMDRTIGTPGRTQDGEVPGKGVGVDITVPILGVDAPSVDESEAPVVGEGEGGESSTAAAASSSAAPVASSLPPSPPSSFLPILSSAISSSITSIPSSNSNSSSPPSSSAPSSTSSSSPSFPSPSQPTLSTAPITPTTTTRPILLPTFASGDGGPQSEQTISLGGDDENSAPRLSMGVSVTVLVVVIVAGLGMGV</sequence>
<evidence type="ECO:0000256" key="2">
    <source>
        <dbReference type="SAM" id="SignalP"/>
    </source>
</evidence>
<accession>A0A4S2MI94</accession>
<organism evidence="3 4">
    <name type="scientific">Ascodesmis nigricans</name>
    <dbReference type="NCBI Taxonomy" id="341454"/>
    <lineage>
        <taxon>Eukaryota</taxon>
        <taxon>Fungi</taxon>
        <taxon>Dikarya</taxon>
        <taxon>Ascomycota</taxon>
        <taxon>Pezizomycotina</taxon>
        <taxon>Pezizomycetes</taxon>
        <taxon>Pezizales</taxon>
        <taxon>Ascodesmidaceae</taxon>
        <taxon>Ascodesmis</taxon>
    </lineage>
</organism>
<proteinExistence type="predicted"/>
<gene>
    <name evidence="3" type="ORF">EX30DRAFT_242602</name>
</gene>
<dbReference type="EMBL" id="ML220171">
    <property type="protein sequence ID" value="TGZ76631.1"/>
    <property type="molecule type" value="Genomic_DNA"/>
</dbReference>
<feature type="chain" id="PRO_5020910240" evidence="2">
    <location>
        <begin position="18"/>
        <end position="245"/>
    </location>
</feature>
<dbReference type="InParanoid" id="A0A4S2MI94"/>
<reference evidence="3 4" key="1">
    <citation type="submission" date="2019-04" db="EMBL/GenBank/DDBJ databases">
        <title>Comparative genomics and transcriptomics to analyze fruiting body development in filamentous ascomycetes.</title>
        <authorList>
            <consortium name="DOE Joint Genome Institute"/>
            <person name="Lutkenhaus R."/>
            <person name="Traeger S."/>
            <person name="Breuer J."/>
            <person name="Kuo A."/>
            <person name="Lipzen A."/>
            <person name="Pangilinan J."/>
            <person name="Dilworth D."/>
            <person name="Sandor L."/>
            <person name="Poggeler S."/>
            <person name="Barry K."/>
            <person name="Grigoriev I.V."/>
            <person name="Nowrousian M."/>
        </authorList>
    </citation>
    <scope>NUCLEOTIDE SEQUENCE [LARGE SCALE GENOMIC DNA]</scope>
    <source>
        <strain evidence="3 4">CBS 389.68</strain>
    </source>
</reference>
<dbReference type="AlphaFoldDB" id="A0A4S2MI94"/>
<dbReference type="Proteomes" id="UP000298138">
    <property type="component" value="Unassembled WGS sequence"/>
</dbReference>
<keyword evidence="4" id="KW-1185">Reference proteome</keyword>
<keyword evidence="2" id="KW-0732">Signal</keyword>
<name>A0A4S2MI94_9PEZI</name>
<feature type="region of interest" description="Disordered" evidence="1">
    <location>
        <begin position="141"/>
        <end position="217"/>
    </location>
</feature>
<evidence type="ECO:0000256" key="1">
    <source>
        <dbReference type="SAM" id="MobiDB-lite"/>
    </source>
</evidence>
<feature type="signal peptide" evidence="2">
    <location>
        <begin position="1"/>
        <end position="17"/>
    </location>
</feature>
<protein>
    <submittedName>
        <fullName evidence="3">Uncharacterized protein</fullName>
    </submittedName>
</protein>
<feature type="region of interest" description="Disordered" evidence="1">
    <location>
        <begin position="84"/>
        <end position="112"/>
    </location>
</feature>
<feature type="compositionally biased region" description="Low complexity" evidence="1">
    <location>
        <begin position="141"/>
        <end position="170"/>
    </location>
</feature>
<evidence type="ECO:0000313" key="4">
    <source>
        <dbReference type="Proteomes" id="UP000298138"/>
    </source>
</evidence>
<evidence type="ECO:0000313" key="3">
    <source>
        <dbReference type="EMBL" id="TGZ76631.1"/>
    </source>
</evidence>
<feature type="compositionally biased region" description="Low complexity" evidence="1">
    <location>
        <begin position="176"/>
        <end position="197"/>
    </location>
</feature>